<dbReference type="EMBL" id="QSUG01000013">
    <property type="protein sequence ID" value="RGN21512.1"/>
    <property type="molecule type" value="Genomic_DNA"/>
</dbReference>
<feature type="transmembrane region" description="Helical" evidence="1">
    <location>
        <begin position="33"/>
        <end position="54"/>
    </location>
</feature>
<sequence>MIKLVKKIEDTANKAVIALRTKAMVKKPGDGHYVAIAIGLLLALAIGGIVWAVVGGDSGIVKTWITSITNKVTTFINKITT</sequence>
<dbReference type="AlphaFoldDB" id="A0A3E5AL74"/>
<organism evidence="2 3">
    <name type="scientific">Agathobacter rectalis</name>
    <dbReference type="NCBI Taxonomy" id="39491"/>
    <lineage>
        <taxon>Bacteria</taxon>
        <taxon>Bacillati</taxon>
        <taxon>Bacillota</taxon>
        <taxon>Clostridia</taxon>
        <taxon>Lachnospirales</taxon>
        <taxon>Lachnospiraceae</taxon>
        <taxon>Agathobacter</taxon>
    </lineage>
</organism>
<dbReference type="RefSeq" id="WP_117690791.1">
    <property type="nucleotide sequence ID" value="NZ_QSUE01000011.1"/>
</dbReference>
<evidence type="ECO:0000313" key="2">
    <source>
        <dbReference type="EMBL" id="RGN21512.1"/>
    </source>
</evidence>
<dbReference type="Proteomes" id="UP000260970">
    <property type="component" value="Unassembled WGS sequence"/>
</dbReference>
<accession>A0A3E5AL74</accession>
<keyword evidence="1" id="KW-0472">Membrane</keyword>
<proteinExistence type="predicted"/>
<gene>
    <name evidence="2" type="ORF">DXB72_11935</name>
</gene>
<protein>
    <submittedName>
        <fullName evidence="2">Uncharacterized protein</fullName>
    </submittedName>
</protein>
<keyword evidence="1" id="KW-1133">Transmembrane helix</keyword>
<reference evidence="2 3" key="1">
    <citation type="submission" date="2018-08" db="EMBL/GenBank/DDBJ databases">
        <title>A genome reference for cultivated species of the human gut microbiota.</title>
        <authorList>
            <person name="Zou Y."/>
            <person name="Xue W."/>
            <person name="Luo G."/>
        </authorList>
    </citation>
    <scope>NUCLEOTIDE SEQUENCE [LARGE SCALE GENOMIC DNA]</scope>
    <source>
        <strain evidence="2 3">OM05-6AA</strain>
    </source>
</reference>
<comment type="caution">
    <text evidence="2">The sequence shown here is derived from an EMBL/GenBank/DDBJ whole genome shotgun (WGS) entry which is preliminary data.</text>
</comment>
<keyword evidence="1" id="KW-0812">Transmembrane</keyword>
<evidence type="ECO:0000313" key="3">
    <source>
        <dbReference type="Proteomes" id="UP000260970"/>
    </source>
</evidence>
<evidence type="ECO:0000256" key="1">
    <source>
        <dbReference type="SAM" id="Phobius"/>
    </source>
</evidence>
<name>A0A3E5AL74_9FIRM</name>